<evidence type="ECO:0000256" key="1">
    <source>
        <dbReference type="ARBA" id="ARBA00022741"/>
    </source>
</evidence>
<reference evidence="5" key="1">
    <citation type="submission" date="2019-07" db="EMBL/GenBank/DDBJ databases">
        <title>Annotation for the trematode Paragonimus miyazaki's.</title>
        <authorList>
            <person name="Choi Y.-J."/>
        </authorList>
    </citation>
    <scope>NUCLEOTIDE SEQUENCE</scope>
    <source>
        <strain evidence="5">Japan</strain>
    </source>
</reference>
<keyword evidence="1" id="KW-0547">Nucleotide-binding</keyword>
<dbReference type="PROSITE" id="PS00108">
    <property type="entry name" value="PROTEIN_KINASE_ST"/>
    <property type="match status" value="1"/>
</dbReference>
<dbReference type="OrthoDB" id="193931at2759"/>
<proteinExistence type="predicted"/>
<evidence type="ECO:0000259" key="4">
    <source>
        <dbReference type="PROSITE" id="PS50011"/>
    </source>
</evidence>
<sequence>MEYVPGGDLNKRVTKYGKFTEPEAKIIFAQLVAAVQHLHERNIFHRDIKADNILFTQRPPTSPQSLQQTQHRLTGNHTSQPPIQHTQRPRQKHHFRLWFHSRSRDNRPYNKQLARETGRGKSASQPGDSSRKHRSRWFWKHRSTGTGTHNILDSWQPDNSTSDKKEVLCPEFYRIKLADFGFSKLTDDPDQPLTTFCGSPAYAAPELFEAQK</sequence>
<keyword evidence="2" id="KW-0067">ATP-binding</keyword>
<organism evidence="5 6">
    <name type="scientific">Paragonimus skrjabini miyazakii</name>
    <dbReference type="NCBI Taxonomy" id="59628"/>
    <lineage>
        <taxon>Eukaryota</taxon>
        <taxon>Metazoa</taxon>
        <taxon>Spiralia</taxon>
        <taxon>Lophotrochozoa</taxon>
        <taxon>Platyhelminthes</taxon>
        <taxon>Trematoda</taxon>
        <taxon>Digenea</taxon>
        <taxon>Plagiorchiida</taxon>
        <taxon>Troglotremata</taxon>
        <taxon>Troglotrematidae</taxon>
        <taxon>Paragonimus</taxon>
    </lineage>
</organism>
<dbReference type="GO" id="GO:0000226">
    <property type="term" value="P:microtubule cytoskeleton organization"/>
    <property type="evidence" value="ECO:0007669"/>
    <property type="project" value="TreeGrafter"/>
</dbReference>
<feature type="domain" description="Protein kinase" evidence="4">
    <location>
        <begin position="1"/>
        <end position="212"/>
    </location>
</feature>
<dbReference type="Gene3D" id="1.10.510.10">
    <property type="entry name" value="Transferase(Phosphotransferase) domain 1"/>
    <property type="match status" value="2"/>
</dbReference>
<dbReference type="Proteomes" id="UP000822476">
    <property type="component" value="Unassembled WGS sequence"/>
</dbReference>
<feature type="compositionally biased region" description="Polar residues" evidence="3">
    <location>
        <begin position="71"/>
        <end position="86"/>
    </location>
</feature>
<dbReference type="AlphaFoldDB" id="A0A8S9YH39"/>
<dbReference type="InterPro" id="IPR008271">
    <property type="entry name" value="Ser/Thr_kinase_AS"/>
</dbReference>
<feature type="compositionally biased region" description="Basic and acidic residues" evidence="3">
    <location>
        <begin position="102"/>
        <end position="119"/>
    </location>
</feature>
<evidence type="ECO:0000256" key="3">
    <source>
        <dbReference type="SAM" id="MobiDB-lite"/>
    </source>
</evidence>
<dbReference type="SUPFAM" id="SSF56112">
    <property type="entry name" value="Protein kinase-like (PK-like)"/>
    <property type="match status" value="1"/>
</dbReference>
<dbReference type="InterPro" id="IPR011009">
    <property type="entry name" value="Kinase-like_dom_sf"/>
</dbReference>
<dbReference type="InterPro" id="IPR000719">
    <property type="entry name" value="Prot_kinase_dom"/>
</dbReference>
<keyword evidence="6" id="KW-1185">Reference proteome</keyword>
<dbReference type="GO" id="GO:0035556">
    <property type="term" value="P:intracellular signal transduction"/>
    <property type="evidence" value="ECO:0007669"/>
    <property type="project" value="TreeGrafter"/>
</dbReference>
<comment type="caution">
    <text evidence="5">The sequence shown here is derived from an EMBL/GenBank/DDBJ whole genome shotgun (WGS) entry which is preliminary data.</text>
</comment>
<gene>
    <name evidence="5" type="ORF">EG68_09973</name>
</gene>
<name>A0A8S9YH39_9TREM</name>
<evidence type="ECO:0000313" key="5">
    <source>
        <dbReference type="EMBL" id="KAF7248014.1"/>
    </source>
</evidence>
<accession>A0A8S9YH39</accession>
<protein>
    <recommendedName>
        <fullName evidence="4">Protein kinase domain-containing protein</fullName>
    </recommendedName>
</protein>
<dbReference type="GO" id="GO:0005524">
    <property type="term" value="F:ATP binding"/>
    <property type="evidence" value="ECO:0007669"/>
    <property type="project" value="UniProtKB-KW"/>
</dbReference>
<evidence type="ECO:0000256" key="2">
    <source>
        <dbReference type="ARBA" id="ARBA00022840"/>
    </source>
</evidence>
<feature type="compositionally biased region" description="Basic residues" evidence="3">
    <location>
        <begin position="87"/>
        <end position="101"/>
    </location>
</feature>
<feature type="compositionally biased region" description="Low complexity" evidence="3">
    <location>
        <begin position="56"/>
        <end position="70"/>
    </location>
</feature>
<dbReference type="PROSITE" id="PS50011">
    <property type="entry name" value="PROTEIN_KINASE_DOM"/>
    <property type="match status" value="1"/>
</dbReference>
<dbReference type="GO" id="GO:0005737">
    <property type="term" value="C:cytoplasm"/>
    <property type="evidence" value="ECO:0007669"/>
    <property type="project" value="TreeGrafter"/>
</dbReference>
<dbReference type="GO" id="GO:0050321">
    <property type="term" value="F:tau-protein kinase activity"/>
    <property type="evidence" value="ECO:0007669"/>
    <property type="project" value="TreeGrafter"/>
</dbReference>
<dbReference type="PANTHER" id="PTHR24346:SF49">
    <property type="entry name" value="NIM1 SERINE_THREONINE PROTEIN KINASE"/>
    <property type="match status" value="1"/>
</dbReference>
<dbReference type="PANTHER" id="PTHR24346">
    <property type="entry name" value="MAP/MICROTUBULE AFFINITY-REGULATING KINASE"/>
    <property type="match status" value="1"/>
</dbReference>
<evidence type="ECO:0000313" key="6">
    <source>
        <dbReference type="Proteomes" id="UP000822476"/>
    </source>
</evidence>
<feature type="region of interest" description="Disordered" evidence="3">
    <location>
        <begin position="56"/>
        <end position="137"/>
    </location>
</feature>
<dbReference type="Pfam" id="PF00069">
    <property type="entry name" value="Pkinase"/>
    <property type="match status" value="1"/>
</dbReference>
<dbReference type="EMBL" id="JTDE01005660">
    <property type="protein sequence ID" value="KAF7248014.1"/>
    <property type="molecule type" value="Genomic_DNA"/>
</dbReference>